<name>A0ABP8KNJ8_9MICO</name>
<gene>
    <name evidence="2" type="ORF">GCM10023168_30300</name>
</gene>
<evidence type="ECO:0008006" key="4">
    <source>
        <dbReference type="Google" id="ProtNLM"/>
    </source>
</evidence>
<accession>A0ABP8KNJ8</accession>
<dbReference type="Proteomes" id="UP001500945">
    <property type="component" value="Unassembled WGS sequence"/>
</dbReference>
<dbReference type="RefSeq" id="WP_345207494.1">
    <property type="nucleotide sequence ID" value="NZ_BAABGM010000020.1"/>
</dbReference>
<evidence type="ECO:0000313" key="3">
    <source>
        <dbReference type="Proteomes" id="UP001500945"/>
    </source>
</evidence>
<evidence type="ECO:0000256" key="1">
    <source>
        <dbReference type="SAM" id="SignalP"/>
    </source>
</evidence>
<reference evidence="3" key="1">
    <citation type="journal article" date="2019" name="Int. J. Syst. Evol. Microbiol.">
        <title>The Global Catalogue of Microorganisms (GCM) 10K type strain sequencing project: providing services to taxonomists for standard genome sequencing and annotation.</title>
        <authorList>
            <consortium name="The Broad Institute Genomics Platform"/>
            <consortium name="The Broad Institute Genome Sequencing Center for Infectious Disease"/>
            <person name="Wu L."/>
            <person name="Ma J."/>
        </authorList>
    </citation>
    <scope>NUCLEOTIDE SEQUENCE [LARGE SCALE GENOMIC DNA]</scope>
    <source>
        <strain evidence="3">JCM 17809</strain>
    </source>
</reference>
<feature type="signal peptide" evidence="1">
    <location>
        <begin position="1"/>
        <end position="34"/>
    </location>
</feature>
<proteinExistence type="predicted"/>
<organism evidence="2 3">
    <name type="scientific">Fodinibacter luteus</name>
    <dbReference type="NCBI Taxonomy" id="552064"/>
    <lineage>
        <taxon>Bacteria</taxon>
        <taxon>Bacillati</taxon>
        <taxon>Actinomycetota</taxon>
        <taxon>Actinomycetes</taxon>
        <taxon>Micrococcales</taxon>
        <taxon>Intrasporangiaceae</taxon>
        <taxon>Fodinibacter (ex Wang et al. 2009)</taxon>
    </lineage>
</organism>
<dbReference type="EMBL" id="BAABGM010000020">
    <property type="protein sequence ID" value="GAA4410520.1"/>
    <property type="molecule type" value="Genomic_DNA"/>
</dbReference>
<comment type="caution">
    <text evidence="2">The sequence shown here is derived from an EMBL/GenBank/DDBJ whole genome shotgun (WGS) entry which is preliminary data.</text>
</comment>
<evidence type="ECO:0000313" key="2">
    <source>
        <dbReference type="EMBL" id="GAA4410520.1"/>
    </source>
</evidence>
<sequence length="144" mass="14964">MNRMPKTLVSRALAGAGAVTGVAAVLVVAPTAHADVPPSERIYSRAQTWTCEGLGVFEALYSPWGGNPQVKWLSPDGGRDGGVQVTIVSGDITLILGGETSHFVFPKNPPARQGQAQHVCSIYAADGQDSITGTAIVAVVPRVE</sequence>
<feature type="chain" id="PRO_5046767799" description="Ig-like domain-containing protein" evidence="1">
    <location>
        <begin position="35"/>
        <end position="144"/>
    </location>
</feature>
<protein>
    <recommendedName>
        <fullName evidence="4">Ig-like domain-containing protein</fullName>
    </recommendedName>
</protein>
<keyword evidence="1" id="KW-0732">Signal</keyword>
<keyword evidence="3" id="KW-1185">Reference proteome</keyword>